<dbReference type="Gene3D" id="1.10.101.10">
    <property type="entry name" value="PGBD-like superfamily/PGBD"/>
    <property type="match status" value="1"/>
</dbReference>
<feature type="active site" description="Proton donor/acceptor" evidence="7">
    <location>
        <position position="439"/>
    </location>
</feature>
<dbReference type="Gene3D" id="2.40.440.10">
    <property type="entry name" value="L,D-transpeptidase catalytic domain-like"/>
    <property type="match status" value="1"/>
</dbReference>
<comment type="caution">
    <text evidence="10">The sequence shown here is derived from an EMBL/GenBank/DDBJ whole genome shotgun (WGS) entry which is preliminary data.</text>
</comment>
<dbReference type="Proteomes" id="UP000295678">
    <property type="component" value="Unassembled WGS sequence"/>
</dbReference>
<feature type="domain" description="L,D-TPase catalytic" evidence="9">
    <location>
        <begin position="308"/>
        <end position="495"/>
    </location>
</feature>
<dbReference type="EMBL" id="SMAK01000007">
    <property type="protein sequence ID" value="TCT09381.1"/>
    <property type="molecule type" value="Genomic_DNA"/>
</dbReference>
<sequence length="543" mass="60199">MSGLNRLAIGIWCLLAVVVAATPAPAQEPPKQVAREIAQIVRDGEVVFGLDVDDERLFQVYAIYHYRDFTPIWVRDDGPKTKGRALLDALMSADLEGLVPSDYQVGRISELMERTDVRSLAELELQLTRAFLDYGRDLSAGRVSPAEVDRDTHLTPVPVDAAILLDGAERADDILPYLASLAPQTPEYDRLRDKLAELRERAEHGGWPTVPAGATLKPGMDDARVPALRAYLAAVGDYKGDPEDTSTLFDAELVEAVKAFQARHGIDVDGAVGPATLAAINTPIEERIETLALNLERRRWMPDDLGERYVFVNLADQFLKVVDGGRTIHDARLVVGKPYSRTPVFSDSIKYVVINPDWTVPASIARNEYLPRLRDAPGSLAAQGFEILAGGQPIDPRSVDWSKVTASDFPYTLRQQPGPNNALGAIKFMFPNPFNVYLHDTPATSLFERSQRTFSHGCMRVENPLDLGAIVLGPQGWTRERIDQVVKSGKKTVVTLEHPLPIHITYLTAWVNKDGSVHFRNDVYGRDQRLREALDRSRLAPGF</sequence>
<dbReference type="InterPro" id="IPR036365">
    <property type="entry name" value="PGBD-like_sf"/>
</dbReference>
<keyword evidence="3" id="KW-0808">Transferase</keyword>
<feature type="chain" id="PRO_5020246615" evidence="8">
    <location>
        <begin position="27"/>
        <end position="543"/>
    </location>
</feature>
<feature type="active site" description="Nucleophile" evidence="7">
    <location>
        <position position="458"/>
    </location>
</feature>
<keyword evidence="8" id="KW-0732">Signal</keyword>
<dbReference type="RefSeq" id="WP_132807084.1">
    <property type="nucleotide sequence ID" value="NZ_SMAK01000007.1"/>
</dbReference>
<evidence type="ECO:0000256" key="5">
    <source>
        <dbReference type="ARBA" id="ARBA00022984"/>
    </source>
</evidence>
<evidence type="ECO:0000256" key="8">
    <source>
        <dbReference type="SAM" id="SignalP"/>
    </source>
</evidence>
<dbReference type="SUPFAM" id="SSF47090">
    <property type="entry name" value="PGBD-like"/>
    <property type="match status" value="1"/>
</dbReference>
<comment type="pathway">
    <text evidence="1 7">Cell wall biogenesis; peptidoglycan biosynthesis.</text>
</comment>
<dbReference type="OrthoDB" id="9778545at2"/>
<dbReference type="GO" id="GO:0016740">
    <property type="term" value="F:transferase activity"/>
    <property type="evidence" value="ECO:0007669"/>
    <property type="project" value="UniProtKB-KW"/>
</dbReference>
<evidence type="ECO:0000256" key="6">
    <source>
        <dbReference type="ARBA" id="ARBA00023316"/>
    </source>
</evidence>
<dbReference type="Pfam" id="PF01471">
    <property type="entry name" value="PG_binding_1"/>
    <property type="match status" value="1"/>
</dbReference>
<dbReference type="GO" id="GO:0004180">
    <property type="term" value="F:carboxypeptidase activity"/>
    <property type="evidence" value="ECO:0007669"/>
    <property type="project" value="UniProtKB-ARBA"/>
</dbReference>
<name>A0A4R3M7D6_9HYPH</name>
<dbReference type="GO" id="GO:0009252">
    <property type="term" value="P:peptidoglycan biosynthetic process"/>
    <property type="evidence" value="ECO:0007669"/>
    <property type="project" value="UniProtKB-UniPathway"/>
</dbReference>
<keyword evidence="5 7" id="KW-0573">Peptidoglycan synthesis</keyword>
<evidence type="ECO:0000256" key="4">
    <source>
        <dbReference type="ARBA" id="ARBA00022960"/>
    </source>
</evidence>
<proteinExistence type="inferred from homology"/>
<organism evidence="10 11">
    <name type="scientific">Tepidamorphus gemmatus</name>
    <dbReference type="NCBI Taxonomy" id="747076"/>
    <lineage>
        <taxon>Bacteria</taxon>
        <taxon>Pseudomonadati</taxon>
        <taxon>Pseudomonadota</taxon>
        <taxon>Alphaproteobacteria</taxon>
        <taxon>Hyphomicrobiales</taxon>
        <taxon>Tepidamorphaceae</taxon>
        <taxon>Tepidamorphus</taxon>
    </lineage>
</organism>
<evidence type="ECO:0000313" key="10">
    <source>
        <dbReference type="EMBL" id="TCT09381.1"/>
    </source>
</evidence>
<evidence type="ECO:0000256" key="7">
    <source>
        <dbReference type="PROSITE-ProRule" id="PRU01373"/>
    </source>
</evidence>
<dbReference type="PANTHER" id="PTHR41533">
    <property type="entry name" value="L,D-TRANSPEPTIDASE HI_1667-RELATED"/>
    <property type="match status" value="1"/>
</dbReference>
<dbReference type="PROSITE" id="PS52029">
    <property type="entry name" value="LD_TPASE"/>
    <property type="match status" value="1"/>
</dbReference>
<evidence type="ECO:0000256" key="1">
    <source>
        <dbReference type="ARBA" id="ARBA00004752"/>
    </source>
</evidence>
<dbReference type="InterPro" id="IPR038063">
    <property type="entry name" value="Transpep_catalytic_dom"/>
</dbReference>
<dbReference type="Pfam" id="PF20142">
    <property type="entry name" value="Scaffold"/>
    <property type="match status" value="1"/>
</dbReference>
<dbReference type="InterPro" id="IPR036366">
    <property type="entry name" value="PGBDSf"/>
</dbReference>
<dbReference type="CDD" id="cd16913">
    <property type="entry name" value="YkuD_like"/>
    <property type="match status" value="1"/>
</dbReference>
<reference evidence="10 11" key="1">
    <citation type="submission" date="2019-03" db="EMBL/GenBank/DDBJ databases">
        <title>Genomic Encyclopedia of Type Strains, Phase IV (KMG-IV): sequencing the most valuable type-strain genomes for metagenomic binning, comparative biology and taxonomic classification.</title>
        <authorList>
            <person name="Goeker M."/>
        </authorList>
    </citation>
    <scope>NUCLEOTIDE SEQUENCE [LARGE SCALE GENOMIC DNA]</scope>
    <source>
        <strain evidence="10 11">DSM 19345</strain>
    </source>
</reference>
<keyword evidence="4 7" id="KW-0133">Cell shape</keyword>
<dbReference type="PANTHER" id="PTHR41533:SF2">
    <property type="entry name" value="BLR7131 PROTEIN"/>
    <property type="match status" value="1"/>
</dbReference>
<dbReference type="InterPro" id="IPR052905">
    <property type="entry name" value="LD-transpeptidase_YkuD-like"/>
</dbReference>
<feature type="signal peptide" evidence="8">
    <location>
        <begin position="1"/>
        <end position="26"/>
    </location>
</feature>
<dbReference type="Pfam" id="PF03734">
    <property type="entry name" value="YkuD"/>
    <property type="match status" value="1"/>
</dbReference>
<dbReference type="InterPro" id="IPR005490">
    <property type="entry name" value="LD_TPept_cat_dom"/>
</dbReference>
<evidence type="ECO:0000313" key="11">
    <source>
        <dbReference type="Proteomes" id="UP000295678"/>
    </source>
</evidence>
<keyword evidence="11" id="KW-1185">Reference proteome</keyword>
<keyword evidence="6 7" id="KW-0961">Cell wall biogenesis/degradation</keyword>
<protein>
    <submittedName>
        <fullName evidence="10">Murein L,D-transpeptidase YcbB/YkuD</fullName>
    </submittedName>
</protein>
<dbReference type="SUPFAM" id="SSF141523">
    <property type="entry name" value="L,D-transpeptidase catalytic domain-like"/>
    <property type="match status" value="1"/>
</dbReference>
<dbReference type="UniPathway" id="UPA00219"/>
<evidence type="ECO:0000256" key="3">
    <source>
        <dbReference type="ARBA" id="ARBA00022679"/>
    </source>
</evidence>
<comment type="similarity">
    <text evidence="2">Belongs to the YkuD family.</text>
</comment>
<evidence type="ECO:0000256" key="2">
    <source>
        <dbReference type="ARBA" id="ARBA00005992"/>
    </source>
</evidence>
<gene>
    <name evidence="10" type="ORF">EDC22_107229</name>
</gene>
<dbReference type="GO" id="GO:0008360">
    <property type="term" value="P:regulation of cell shape"/>
    <property type="evidence" value="ECO:0007669"/>
    <property type="project" value="UniProtKB-UniRule"/>
</dbReference>
<dbReference type="GO" id="GO:0071555">
    <property type="term" value="P:cell wall organization"/>
    <property type="evidence" value="ECO:0007669"/>
    <property type="project" value="UniProtKB-UniRule"/>
</dbReference>
<dbReference type="InterPro" id="IPR045380">
    <property type="entry name" value="LD_TPept_scaffold_dom"/>
</dbReference>
<accession>A0A4R3M7D6</accession>
<dbReference type="InterPro" id="IPR002477">
    <property type="entry name" value="Peptidoglycan-bd-like"/>
</dbReference>
<evidence type="ECO:0000259" key="9">
    <source>
        <dbReference type="PROSITE" id="PS52029"/>
    </source>
</evidence>
<dbReference type="AlphaFoldDB" id="A0A4R3M7D6"/>